<evidence type="ECO:0000313" key="5">
    <source>
        <dbReference type="Proteomes" id="UP001527202"/>
    </source>
</evidence>
<dbReference type="AlphaFoldDB" id="A0A410X440"/>
<dbReference type="Pfam" id="PF09997">
    <property type="entry name" value="DUF2238"/>
    <property type="match status" value="1"/>
</dbReference>
<feature type="transmembrane region" description="Helical" evidence="1">
    <location>
        <begin position="12"/>
        <end position="27"/>
    </location>
</feature>
<name>A0A410X440_9BACL</name>
<evidence type="ECO:0000313" key="4">
    <source>
        <dbReference type="Proteomes" id="UP000288943"/>
    </source>
</evidence>
<protein>
    <submittedName>
        <fullName evidence="3">DUF2238 domain-containing protein</fullName>
    </submittedName>
</protein>
<keyword evidence="1" id="KW-0812">Transmembrane</keyword>
<feature type="transmembrane region" description="Helical" evidence="1">
    <location>
        <begin position="129"/>
        <end position="148"/>
    </location>
</feature>
<feature type="transmembrane region" description="Helical" evidence="1">
    <location>
        <begin position="176"/>
        <end position="194"/>
    </location>
</feature>
<organism evidence="3 4">
    <name type="scientific">Paenibacillus chitinolyticus</name>
    <dbReference type="NCBI Taxonomy" id="79263"/>
    <lineage>
        <taxon>Bacteria</taxon>
        <taxon>Bacillati</taxon>
        <taxon>Bacillota</taxon>
        <taxon>Bacilli</taxon>
        <taxon>Bacillales</taxon>
        <taxon>Paenibacillaceae</taxon>
        <taxon>Paenibacillus</taxon>
    </lineage>
</organism>
<dbReference type="InterPro" id="IPR014509">
    <property type="entry name" value="YjdF-like"/>
</dbReference>
<evidence type="ECO:0000313" key="3">
    <source>
        <dbReference type="EMBL" id="QAV21367.1"/>
    </source>
</evidence>
<reference evidence="3 4" key="1">
    <citation type="submission" date="2018-01" db="EMBL/GenBank/DDBJ databases">
        <title>The whole genome sequencing and assembly of Paenibacillus chitinolyticus KCCM 41400 strain.</title>
        <authorList>
            <person name="Kim J.-Y."/>
            <person name="Park M.-K."/>
            <person name="Lee Y.-J."/>
            <person name="Yi H."/>
            <person name="Bahn Y.-S."/>
            <person name="Kim J.F."/>
            <person name="Lee D.-W."/>
        </authorList>
    </citation>
    <scope>NUCLEOTIDE SEQUENCE [LARGE SCALE GENOMIC DNA]</scope>
    <source>
        <strain evidence="3 4">KCCM 41400</strain>
    </source>
</reference>
<evidence type="ECO:0000256" key="1">
    <source>
        <dbReference type="SAM" id="Phobius"/>
    </source>
</evidence>
<feature type="transmembrane region" description="Helical" evidence="1">
    <location>
        <begin position="100"/>
        <end position="117"/>
    </location>
</feature>
<reference evidence="2 5" key="2">
    <citation type="submission" date="2022-05" db="EMBL/GenBank/DDBJ databases">
        <title>Genome Sequencing of Bee-Associated Microbes.</title>
        <authorList>
            <person name="Dunlap C."/>
        </authorList>
    </citation>
    <scope>NUCLEOTIDE SEQUENCE [LARGE SCALE GENOMIC DNA]</scope>
    <source>
        <strain evidence="2 5">NRRL B-23120</strain>
    </source>
</reference>
<accession>A0A410X440</accession>
<keyword evidence="5" id="KW-1185">Reference proteome</keyword>
<dbReference type="Proteomes" id="UP000288943">
    <property type="component" value="Chromosome"/>
</dbReference>
<dbReference type="Proteomes" id="UP001527202">
    <property type="component" value="Unassembled WGS sequence"/>
</dbReference>
<feature type="transmembrane region" description="Helical" evidence="1">
    <location>
        <begin position="33"/>
        <end position="53"/>
    </location>
</feature>
<proteinExistence type="predicted"/>
<dbReference type="KEGG" id="pchi:PC41400_28340"/>
<dbReference type="GeneID" id="95378703"/>
<gene>
    <name evidence="2" type="ORF">M5X16_22040</name>
    <name evidence="3" type="ORF">PC41400_28340</name>
</gene>
<dbReference type="RefSeq" id="WP_042234251.1">
    <property type="nucleotide sequence ID" value="NZ_CP026520.1"/>
</dbReference>
<keyword evidence="1" id="KW-1133">Transmembrane helix</keyword>
<sequence>MKSSRVPVRSYYALLGSLAAVFIWSGIRPHDYFTWLLEVTPGLILIAVLIGIYRRTPLTLLTYTLVWAHVILLFVGGHYTYAEVPLFNWLRDTFDLERNYYDRLGHFMQGFVPAILTREILIRKIPLQPGGWLVFLTLSVCLGFSAFYELLEFTVAKLTGTAAESFLGTQGDVWDTQWDMMCALIGAALSLLLLGKSHNRAMRLPGSF</sequence>
<evidence type="ECO:0000313" key="2">
    <source>
        <dbReference type="EMBL" id="MCY9598434.1"/>
    </source>
</evidence>
<dbReference type="EMBL" id="CP026520">
    <property type="protein sequence ID" value="QAV21367.1"/>
    <property type="molecule type" value="Genomic_DNA"/>
</dbReference>
<dbReference type="EMBL" id="JAMDMJ010000030">
    <property type="protein sequence ID" value="MCY9598434.1"/>
    <property type="molecule type" value="Genomic_DNA"/>
</dbReference>
<keyword evidence="1" id="KW-0472">Membrane</keyword>
<feature type="transmembrane region" description="Helical" evidence="1">
    <location>
        <begin position="60"/>
        <end position="80"/>
    </location>
</feature>
<dbReference type="OrthoDB" id="9786473at2"/>
<dbReference type="PIRSF" id="PIRSF020606">
    <property type="entry name" value="UCP020606"/>
    <property type="match status" value="1"/>
</dbReference>
<dbReference type="InterPro" id="IPR058534">
    <property type="entry name" value="YjdF"/>
</dbReference>